<dbReference type="PANTHER" id="PTHR48094:SF12">
    <property type="entry name" value="PARKINSON DISEASE PROTEIN 7 HOMOLOG"/>
    <property type="match status" value="1"/>
</dbReference>
<reference evidence="3" key="1">
    <citation type="submission" date="2022-07" db="EMBL/GenBank/DDBJ databases">
        <title>Genome analysis of Parmales, a sister group of diatoms, reveals the evolutionary specialization of diatoms from phago-mixotrophs to photoautotrophs.</title>
        <authorList>
            <person name="Ban H."/>
            <person name="Sato S."/>
            <person name="Yoshikawa S."/>
            <person name="Kazumasa Y."/>
            <person name="Nakamura Y."/>
            <person name="Ichinomiya M."/>
            <person name="Saitoh K."/>
            <person name="Sato N."/>
            <person name="Blanc-Mathieu R."/>
            <person name="Endo H."/>
            <person name="Kuwata A."/>
            <person name="Ogata H."/>
        </authorList>
    </citation>
    <scope>NUCLEOTIDE SEQUENCE</scope>
</reference>
<dbReference type="Gene3D" id="3.40.50.880">
    <property type="match status" value="1"/>
</dbReference>
<dbReference type="InterPro" id="IPR006287">
    <property type="entry name" value="DJ-1"/>
</dbReference>
<keyword evidence="4" id="KW-1185">Reference proteome</keyword>
<evidence type="ECO:0000313" key="3">
    <source>
        <dbReference type="EMBL" id="GMH60002.1"/>
    </source>
</evidence>
<name>A0A9W7DYP0_9STRA</name>
<evidence type="ECO:0000313" key="4">
    <source>
        <dbReference type="Proteomes" id="UP001165082"/>
    </source>
</evidence>
<dbReference type="OrthoDB" id="543156at2759"/>
<organism evidence="3 4">
    <name type="scientific">Triparma retinervis</name>
    <dbReference type="NCBI Taxonomy" id="2557542"/>
    <lineage>
        <taxon>Eukaryota</taxon>
        <taxon>Sar</taxon>
        <taxon>Stramenopiles</taxon>
        <taxon>Ochrophyta</taxon>
        <taxon>Bolidophyceae</taxon>
        <taxon>Parmales</taxon>
        <taxon>Triparmaceae</taxon>
        <taxon>Triparma</taxon>
    </lineage>
</organism>
<dbReference type="Proteomes" id="UP001165082">
    <property type="component" value="Unassembled WGS sequence"/>
</dbReference>
<dbReference type="FunFam" id="3.40.50.880:FF:000015">
    <property type="entry name" value="Protein DJ-1 homolog C"/>
    <property type="match status" value="1"/>
</dbReference>
<dbReference type="Pfam" id="PF01965">
    <property type="entry name" value="DJ-1_PfpI"/>
    <property type="match status" value="1"/>
</dbReference>
<protein>
    <recommendedName>
        <fullName evidence="2">DJ-1/PfpI domain-containing protein</fullName>
    </recommendedName>
</protein>
<feature type="domain" description="DJ-1/PfpI" evidence="2">
    <location>
        <begin position="15"/>
        <end position="175"/>
    </location>
</feature>
<dbReference type="GO" id="GO:0005737">
    <property type="term" value="C:cytoplasm"/>
    <property type="evidence" value="ECO:0007669"/>
    <property type="project" value="UniProtKB-ARBA"/>
</dbReference>
<dbReference type="CDD" id="cd03135">
    <property type="entry name" value="GATase1_DJ-1"/>
    <property type="match status" value="1"/>
</dbReference>
<dbReference type="InterPro" id="IPR002818">
    <property type="entry name" value="DJ-1/PfpI"/>
</dbReference>
<keyword evidence="1" id="KW-0677">Repeat</keyword>
<comment type="caution">
    <text evidence="3">The sequence shown here is derived from an EMBL/GenBank/DDBJ whole genome shotgun (WGS) entry which is preliminary data.</text>
</comment>
<dbReference type="SUPFAM" id="SSF52317">
    <property type="entry name" value="Class I glutamine amidotransferase-like"/>
    <property type="match status" value="1"/>
</dbReference>
<evidence type="ECO:0000256" key="1">
    <source>
        <dbReference type="ARBA" id="ARBA00022737"/>
    </source>
</evidence>
<dbReference type="EMBL" id="BRXZ01001011">
    <property type="protein sequence ID" value="GMH60002.1"/>
    <property type="molecule type" value="Genomic_DNA"/>
</dbReference>
<evidence type="ECO:0000259" key="2">
    <source>
        <dbReference type="Pfam" id="PF01965"/>
    </source>
</evidence>
<gene>
    <name evidence="3" type="ORF">TrRE_jg5268</name>
</gene>
<sequence>MSTSASSASTFSAPKILVPIADGSEEIETACITDVLTRFGALVTLASCNPSGSTTCTMSRGLKILADSPISDVKGGVFDVIALPGGMPGAETLRDSNDLKQMLLDQAESGRTIGAVCASPAVVLSTHKLLPPGSTCYPAPAFMSMVDGYSEDSVVVKGNIVTSRGPGSSLDFALKMGGILFGEEEEERIRRELLA</sequence>
<dbReference type="GO" id="GO:1903189">
    <property type="term" value="P:glyoxal metabolic process"/>
    <property type="evidence" value="ECO:0007669"/>
    <property type="project" value="TreeGrafter"/>
</dbReference>
<dbReference type="AlphaFoldDB" id="A0A9W7DYP0"/>
<proteinExistence type="predicted"/>
<dbReference type="PANTHER" id="PTHR48094">
    <property type="entry name" value="PROTEIN/NUCLEIC ACID DEGLYCASE DJ-1-RELATED"/>
    <property type="match status" value="1"/>
</dbReference>
<dbReference type="NCBIfam" id="TIGR01383">
    <property type="entry name" value="not_thiJ"/>
    <property type="match status" value="1"/>
</dbReference>
<accession>A0A9W7DYP0</accession>
<dbReference type="InterPro" id="IPR029062">
    <property type="entry name" value="Class_I_gatase-like"/>
</dbReference>
<dbReference type="InterPro" id="IPR050325">
    <property type="entry name" value="Prot/Nucl_acid_deglycase"/>
</dbReference>